<proteinExistence type="predicted"/>
<comment type="caution">
    <text evidence="2">The sequence shown here is derived from an EMBL/GenBank/DDBJ whole genome shotgun (WGS) entry which is preliminary data.</text>
</comment>
<dbReference type="InterPro" id="IPR025965">
    <property type="entry name" value="FlgD/Vpr_Ig-like"/>
</dbReference>
<evidence type="ECO:0000313" key="2">
    <source>
        <dbReference type="EMBL" id="OYD15246.1"/>
    </source>
</evidence>
<evidence type="ECO:0000259" key="1">
    <source>
        <dbReference type="Pfam" id="PF13860"/>
    </source>
</evidence>
<name>A0A235BSR5_UNCW3</name>
<protein>
    <recommendedName>
        <fullName evidence="1">FlgD/Vpr Ig-like domain-containing protein</fullName>
    </recommendedName>
</protein>
<dbReference type="AlphaFoldDB" id="A0A235BSR5"/>
<feature type="domain" description="FlgD/Vpr Ig-like" evidence="1">
    <location>
        <begin position="111"/>
        <end position="163"/>
    </location>
</feature>
<dbReference type="Gene3D" id="2.60.40.4070">
    <property type="match status" value="1"/>
</dbReference>
<organism evidence="2 3">
    <name type="scientific">candidate division WOR-3 bacterium JGI_Cruoil_03_44_89</name>
    <dbReference type="NCBI Taxonomy" id="1973748"/>
    <lineage>
        <taxon>Bacteria</taxon>
        <taxon>Bacteria division WOR-3</taxon>
    </lineage>
</organism>
<dbReference type="Proteomes" id="UP000215215">
    <property type="component" value="Unassembled WGS sequence"/>
</dbReference>
<dbReference type="Pfam" id="PF13860">
    <property type="entry name" value="FlgD_ig"/>
    <property type="match status" value="1"/>
</dbReference>
<accession>A0A235BSR5</accession>
<reference evidence="2 3" key="1">
    <citation type="submission" date="2017-07" db="EMBL/GenBank/DDBJ databases">
        <title>Recovery of genomes from metagenomes via a dereplication, aggregation, and scoring strategy.</title>
        <authorList>
            <person name="Sieber C.M."/>
            <person name="Probst A.J."/>
            <person name="Sharrar A."/>
            <person name="Thomas B.C."/>
            <person name="Hess M."/>
            <person name="Tringe S.G."/>
            <person name="Banfield J.F."/>
        </authorList>
    </citation>
    <scope>NUCLEOTIDE SEQUENCE [LARGE SCALE GENOMIC DNA]</scope>
    <source>
        <strain evidence="2">JGI_Cruoil_03_44_89</strain>
    </source>
</reference>
<dbReference type="EMBL" id="NOZQ01000136">
    <property type="protein sequence ID" value="OYD15246.1"/>
    <property type="molecule type" value="Genomic_DNA"/>
</dbReference>
<evidence type="ECO:0000313" key="3">
    <source>
        <dbReference type="Proteomes" id="UP000215215"/>
    </source>
</evidence>
<sequence>MYNILFCLFSISSLCETTPVFKIEKTVFDTGGSRASSCSYTVKTAIGQPCTIGSAEGENYRARFGFLSSLAANPSGTGIDKREEEPLVNFLFPCSPNPAVGEVNISYSLKCASKVLLRIYDVTGRVVRTLAHGKMKRGRYCVPWDGRDKNGREAPCGSYFYSLNVDGRHIDTRRLVLMQ</sequence>
<gene>
    <name evidence="2" type="ORF">CH333_06250</name>
</gene>